<dbReference type="Gene3D" id="2.40.50.90">
    <property type="match status" value="1"/>
</dbReference>
<evidence type="ECO:0000313" key="5">
    <source>
        <dbReference type="Proteomes" id="UP001501161"/>
    </source>
</evidence>
<dbReference type="Proteomes" id="UP001501161">
    <property type="component" value="Unassembled WGS sequence"/>
</dbReference>
<dbReference type="PROSITE" id="PS50830">
    <property type="entry name" value="TNASE_3"/>
    <property type="match status" value="1"/>
</dbReference>
<keyword evidence="2" id="KW-0732">Signal</keyword>
<name>A0ABN2XRN3_9ACTN</name>
<dbReference type="InterPro" id="IPR035437">
    <property type="entry name" value="SNase_OB-fold_sf"/>
</dbReference>
<dbReference type="Pfam" id="PF00565">
    <property type="entry name" value="SNase"/>
    <property type="match status" value="1"/>
</dbReference>
<gene>
    <name evidence="4" type="ORF">GCM10009726_36490</name>
</gene>
<evidence type="ECO:0000259" key="3">
    <source>
        <dbReference type="PROSITE" id="PS50830"/>
    </source>
</evidence>
<evidence type="ECO:0000256" key="1">
    <source>
        <dbReference type="SAM" id="MobiDB-lite"/>
    </source>
</evidence>
<dbReference type="SUPFAM" id="SSF50199">
    <property type="entry name" value="Staphylococcal nuclease"/>
    <property type="match status" value="1"/>
</dbReference>
<comment type="caution">
    <text evidence="4">The sequence shown here is derived from an EMBL/GenBank/DDBJ whole genome shotgun (WGS) entry which is preliminary data.</text>
</comment>
<feature type="signal peptide" evidence="2">
    <location>
        <begin position="1"/>
        <end position="29"/>
    </location>
</feature>
<evidence type="ECO:0000313" key="4">
    <source>
        <dbReference type="EMBL" id="GAA2116747.1"/>
    </source>
</evidence>
<dbReference type="EMBL" id="BAAAMQ010000017">
    <property type="protein sequence ID" value="GAA2116747.1"/>
    <property type="molecule type" value="Genomic_DNA"/>
</dbReference>
<dbReference type="InterPro" id="IPR016071">
    <property type="entry name" value="Staphylococal_nuclease_OB-fold"/>
</dbReference>
<keyword evidence="5" id="KW-1185">Reference proteome</keyword>
<feature type="region of interest" description="Disordered" evidence="1">
    <location>
        <begin position="249"/>
        <end position="281"/>
    </location>
</feature>
<feature type="chain" id="PRO_5046102831" description="TNase-like domain-containing protein" evidence="2">
    <location>
        <begin position="30"/>
        <end position="303"/>
    </location>
</feature>
<feature type="compositionally biased region" description="Low complexity" evidence="1">
    <location>
        <begin position="257"/>
        <end position="277"/>
    </location>
</feature>
<sequence>MPSRPRPFRTTARALSLLTLLAASSLAPTAISSAAAVAPADDGVVIRVADGDTIVATVGGAEERIRFLNVDTPEVGTCMADRATAFTARELPSGQTIELRYDRDLRDPYDRLLALVRPTAGEWLSVSLAESGLGFPLSIAPNSAYYGRVAAAAGRARRAGVGMFSPRRSCTPVSRAKRAGAAVSQAQAMPVRTRAQYDAVNRKLAQAAGLLALAAASRYGIQSAWFTAYTKSIRTPLLRRVASVRAAKKRQRNAVLSSSSNTTSSNTNSGSNNTNNGWWPPGVPQSYTGPRCYEPGGVIWYPC</sequence>
<organism evidence="4 5">
    <name type="scientific">Nocardioides furvisabuli</name>
    <dbReference type="NCBI Taxonomy" id="375542"/>
    <lineage>
        <taxon>Bacteria</taxon>
        <taxon>Bacillati</taxon>
        <taxon>Actinomycetota</taxon>
        <taxon>Actinomycetes</taxon>
        <taxon>Propionibacteriales</taxon>
        <taxon>Nocardioidaceae</taxon>
        <taxon>Nocardioides</taxon>
    </lineage>
</organism>
<proteinExistence type="predicted"/>
<reference evidence="4 5" key="1">
    <citation type="journal article" date="2019" name="Int. J. Syst. Evol. Microbiol.">
        <title>The Global Catalogue of Microorganisms (GCM) 10K type strain sequencing project: providing services to taxonomists for standard genome sequencing and annotation.</title>
        <authorList>
            <consortium name="The Broad Institute Genomics Platform"/>
            <consortium name="The Broad Institute Genome Sequencing Center for Infectious Disease"/>
            <person name="Wu L."/>
            <person name="Ma J."/>
        </authorList>
    </citation>
    <scope>NUCLEOTIDE SEQUENCE [LARGE SCALE GENOMIC DNA]</scope>
    <source>
        <strain evidence="4 5">JCM 13813</strain>
    </source>
</reference>
<feature type="domain" description="TNase-like" evidence="3">
    <location>
        <begin position="39"/>
        <end position="166"/>
    </location>
</feature>
<protein>
    <recommendedName>
        <fullName evidence="3">TNase-like domain-containing protein</fullName>
    </recommendedName>
</protein>
<evidence type="ECO:0000256" key="2">
    <source>
        <dbReference type="SAM" id="SignalP"/>
    </source>
</evidence>
<accession>A0ABN2XRN3</accession>
<dbReference type="SMART" id="SM00318">
    <property type="entry name" value="SNc"/>
    <property type="match status" value="1"/>
</dbReference>